<evidence type="ECO:0000256" key="10">
    <source>
        <dbReference type="ARBA" id="ARBA00023014"/>
    </source>
</evidence>
<comment type="caution">
    <text evidence="16">The sequence shown here is derived from an EMBL/GenBank/DDBJ whole genome shotgun (WGS) entry which is preliminary data.</text>
</comment>
<dbReference type="InterPro" id="IPR013785">
    <property type="entry name" value="Aldolase_TIM"/>
</dbReference>
<accession>A0A011UI98</accession>
<sequence length="293" mass="32481">MAISYEELTTKHPCFARGEKNGSGRIHLPISPSCNIECRFCERSFNNYEIRPGVSRTVITPEEALDAIRRALEVCPDIHVAGIAGPGDTLASPYALETFKLIKEEYPELVKCMSTNGLLLAEKAQEILDVGIDSLTVTVNAVDPEIEAKLNDGIIWHGKHYTGVEAAKILIEQQLKGIKILSDAGMTLKVNTVFVPEINGDHIEEVARTVAEAGATIYNIIPLIPNHKLKDCREPDCVELERVILKASKYIDVFRHCQRCRADAVGIPGGKDYGEEIYQNLQRLTRKDTFSHG</sequence>
<feature type="domain" description="Radical SAM core" evidence="15">
    <location>
        <begin position="20"/>
        <end position="261"/>
    </location>
</feature>
<dbReference type="Gene3D" id="3.20.20.70">
    <property type="entry name" value="Aldolase class I"/>
    <property type="match status" value="1"/>
</dbReference>
<comment type="function">
    <text evidence="2">Involved in the biosynthesis of the iron-molybdenum cofactor (FeMo-co or M-cluster) found in the dinitrogenase enzyme of the nitrogenase complex in nitrogen-fixing microorganisms. NifB catalyzes the crucial step of radical SAM-dependent carbide insertion that occurs concomitant with the insertion of a 9th sulfur and the rearrangement/coupling of two [4Fe-4S] clusters into a [8Fe-9S-C] cluster, the precursor to the M-cluster.</text>
</comment>
<organism evidence="16 17">
    <name type="scientific">Ruminococcus albus SY3</name>
    <dbReference type="NCBI Taxonomy" id="1341156"/>
    <lineage>
        <taxon>Bacteria</taxon>
        <taxon>Bacillati</taxon>
        <taxon>Bacillota</taxon>
        <taxon>Clostridia</taxon>
        <taxon>Eubacteriales</taxon>
        <taxon>Oscillospiraceae</taxon>
        <taxon>Ruminococcus</taxon>
    </lineage>
</organism>
<keyword evidence="11" id="KW-0535">Nitrogen fixation</keyword>
<evidence type="ECO:0000256" key="3">
    <source>
        <dbReference type="ARBA" id="ARBA00005155"/>
    </source>
</evidence>
<keyword evidence="8" id="KW-0479">Metal-binding</keyword>
<evidence type="ECO:0000256" key="9">
    <source>
        <dbReference type="ARBA" id="ARBA00023004"/>
    </source>
</evidence>
<dbReference type="OrthoDB" id="9800746at2"/>
<keyword evidence="7" id="KW-0949">S-adenosyl-L-methionine</keyword>
<comment type="similarity">
    <text evidence="4">Belongs to the radical SAM superfamily. NifB family.</text>
</comment>
<evidence type="ECO:0000313" key="17">
    <source>
        <dbReference type="Proteomes" id="UP000021369"/>
    </source>
</evidence>
<evidence type="ECO:0000256" key="14">
    <source>
        <dbReference type="ARBA" id="ARBA00032102"/>
    </source>
</evidence>
<evidence type="ECO:0000256" key="8">
    <source>
        <dbReference type="ARBA" id="ARBA00022723"/>
    </source>
</evidence>
<dbReference type="PANTHER" id="PTHR43787">
    <property type="entry name" value="FEMO COFACTOR BIOSYNTHESIS PROTEIN NIFB-RELATED"/>
    <property type="match status" value="1"/>
</dbReference>
<dbReference type="PANTHER" id="PTHR43787:SF13">
    <property type="entry name" value="FEMO COFACTOR BIOSYNTHESIS PROTEIN NIFB"/>
    <property type="match status" value="1"/>
</dbReference>
<dbReference type="GO" id="GO:0051539">
    <property type="term" value="F:4 iron, 4 sulfur cluster binding"/>
    <property type="evidence" value="ECO:0007669"/>
    <property type="project" value="UniProtKB-KW"/>
</dbReference>
<evidence type="ECO:0000256" key="1">
    <source>
        <dbReference type="ARBA" id="ARBA00001966"/>
    </source>
</evidence>
<evidence type="ECO:0000256" key="7">
    <source>
        <dbReference type="ARBA" id="ARBA00022691"/>
    </source>
</evidence>
<name>A0A011UI98_RUMAL</name>
<dbReference type="CDD" id="cd01335">
    <property type="entry name" value="Radical_SAM"/>
    <property type="match status" value="1"/>
</dbReference>
<keyword evidence="10" id="KW-0411">Iron-sulfur</keyword>
<dbReference type="GO" id="GO:0016829">
    <property type="term" value="F:lyase activity"/>
    <property type="evidence" value="ECO:0007669"/>
    <property type="project" value="UniProtKB-KW"/>
</dbReference>
<keyword evidence="17" id="KW-1185">Reference proteome</keyword>
<dbReference type="SFLD" id="SFLDS00029">
    <property type="entry name" value="Radical_SAM"/>
    <property type="match status" value="1"/>
</dbReference>
<dbReference type="AlphaFoldDB" id="A0A011UI98"/>
<evidence type="ECO:0000256" key="5">
    <source>
        <dbReference type="ARBA" id="ARBA00021702"/>
    </source>
</evidence>
<dbReference type="SMART" id="SM00729">
    <property type="entry name" value="Elp3"/>
    <property type="match status" value="1"/>
</dbReference>
<dbReference type="Proteomes" id="UP000021369">
    <property type="component" value="Unassembled WGS sequence"/>
</dbReference>
<evidence type="ECO:0000256" key="13">
    <source>
        <dbReference type="ARBA" id="ARBA00030926"/>
    </source>
</evidence>
<reference evidence="16 17" key="1">
    <citation type="submission" date="2013-06" db="EMBL/GenBank/DDBJ databases">
        <title>Rumen cellulosomics: divergent fiber-degrading strategies revealed by comparative genome-wide analysis of six Ruminococcal strains.</title>
        <authorList>
            <person name="Dassa B."/>
            <person name="Borovok I."/>
            <person name="Lamed R."/>
            <person name="Flint H."/>
            <person name="Yeoman C.J."/>
            <person name="White B."/>
            <person name="Bayer E.A."/>
        </authorList>
    </citation>
    <scope>NUCLEOTIDE SEQUENCE [LARGE SCALE GENOMIC DNA]</scope>
    <source>
        <strain evidence="16 17">SY3</strain>
    </source>
</reference>
<dbReference type="SUPFAM" id="SSF102114">
    <property type="entry name" value="Radical SAM enzymes"/>
    <property type="match status" value="1"/>
</dbReference>
<dbReference type="InterPro" id="IPR007197">
    <property type="entry name" value="rSAM"/>
</dbReference>
<dbReference type="PROSITE" id="PS51918">
    <property type="entry name" value="RADICAL_SAM"/>
    <property type="match status" value="1"/>
</dbReference>
<keyword evidence="12" id="KW-0456">Lyase</keyword>
<dbReference type="GO" id="GO:0046872">
    <property type="term" value="F:metal ion binding"/>
    <property type="evidence" value="ECO:0007669"/>
    <property type="project" value="UniProtKB-KW"/>
</dbReference>
<evidence type="ECO:0000256" key="11">
    <source>
        <dbReference type="ARBA" id="ARBA00023231"/>
    </source>
</evidence>
<dbReference type="Pfam" id="PF04055">
    <property type="entry name" value="Radical_SAM"/>
    <property type="match status" value="1"/>
</dbReference>
<dbReference type="InterPro" id="IPR006638">
    <property type="entry name" value="Elp3/MiaA/NifB-like_rSAM"/>
</dbReference>
<evidence type="ECO:0000259" key="15">
    <source>
        <dbReference type="PROSITE" id="PS51918"/>
    </source>
</evidence>
<evidence type="ECO:0000256" key="12">
    <source>
        <dbReference type="ARBA" id="ARBA00023239"/>
    </source>
</evidence>
<dbReference type="UniPathway" id="UPA00782"/>
<dbReference type="RefSeq" id="WP_037284105.1">
    <property type="nucleotide sequence ID" value="NZ_JEOB01000001.1"/>
</dbReference>
<dbReference type="InterPro" id="IPR058240">
    <property type="entry name" value="rSAM_sf"/>
</dbReference>
<dbReference type="EMBL" id="JEOB01000001">
    <property type="protein sequence ID" value="EXM40404.1"/>
    <property type="molecule type" value="Genomic_DNA"/>
</dbReference>
<evidence type="ECO:0000313" key="16">
    <source>
        <dbReference type="EMBL" id="EXM40404.1"/>
    </source>
</evidence>
<gene>
    <name evidence="16" type="ORF">RASY3_00445</name>
</gene>
<comment type="cofactor">
    <cofactor evidence="1">
        <name>[4Fe-4S] cluster</name>
        <dbReference type="ChEBI" id="CHEBI:49883"/>
    </cofactor>
</comment>
<keyword evidence="6" id="KW-0004">4Fe-4S</keyword>
<dbReference type="SFLD" id="SFLDG01067">
    <property type="entry name" value="SPASM/twitch_domain_containing"/>
    <property type="match status" value="1"/>
</dbReference>
<dbReference type="PATRIC" id="fig|1341156.4.peg.627"/>
<proteinExistence type="inferred from homology"/>
<protein>
    <recommendedName>
        <fullName evidence="5">FeMo cofactor biosynthesis protein NifB</fullName>
    </recommendedName>
    <alternativeName>
        <fullName evidence="14">Nitrogenase cofactor maturase NifB</fullName>
    </alternativeName>
    <alternativeName>
        <fullName evidence="13">Radical SAM assemblase NifB</fullName>
    </alternativeName>
</protein>
<evidence type="ECO:0000256" key="6">
    <source>
        <dbReference type="ARBA" id="ARBA00022485"/>
    </source>
</evidence>
<keyword evidence="9" id="KW-0408">Iron</keyword>
<evidence type="ECO:0000256" key="2">
    <source>
        <dbReference type="ARBA" id="ARBA00003522"/>
    </source>
</evidence>
<comment type="pathway">
    <text evidence="3">Cofactor biosynthesis; Fe-Mo cofactor biosynthesis.</text>
</comment>
<evidence type="ECO:0000256" key="4">
    <source>
        <dbReference type="ARBA" id="ARBA00006804"/>
    </source>
</evidence>